<keyword evidence="6 13" id="KW-0547">Nucleotide-binding</keyword>
<evidence type="ECO:0000256" key="6">
    <source>
        <dbReference type="ARBA" id="ARBA00022741"/>
    </source>
</evidence>
<dbReference type="PROSITE" id="PS00107">
    <property type="entry name" value="PROTEIN_KINASE_ATP"/>
    <property type="match status" value="1"/>
</dbReference>
<dbReference type="InterPro" id="IPR002048">
    <property type="entry name" value="EF_hand_dom"/>
</dbReference>
<dbReference type="InterPro" id="IPR017441">
    <property type="entry name" value="Protein_kinase_ATP_BS"/>
</dbReference>
<reference evidence="17" key="1">
    <citation type="submission" date="2007-06" db="EMBL/GenBank/DDBJ databases">
        <title>Calcium-dependent protein kinase genes from Physcomitrella patens.</title>
        <authorList>
            <person name="Chervincky K.M."/>
            <person name="Hrabak E.M."/>
        </authorList>
    </citation>
    <scope>NUCLEOTIDE SEQUENCE</scope>
</reference>
<comment type="similarity">
    <text evidence="10">Belongs to the protein kinase superfamily. Ser/Thr protein kinase family. CDPK subfamily.</text>
</comment>
<keyword evidence="7 17" id="KW-0418">Kinase</keyword>
<dbReference type="Gene3D" id="1.10.510.10">
    <property type="entry name" value="Transferase(Phosphotransferase) domain 1"/>
    <property type="match status" value="1"/>
</dbReference>
<name>A7X9L7_PHYPA</name>
<evidence type="ECO:0000256" key="11">
    <source>
        <dbReference type="ARBA" id="ARBA00047899"/>
    </source>
</evidence>
<feature type="region of interest" description="Disordered" evidence="14">
    <location>
        <begin position="1"/>
        <end position="98"/>
    </location>
</feature>
<dbReference type="InterPro" id="IPR011009">
    <property type="entry name" value="Kinase-like_dom_sf"/>
</dbReference>
<keyword evidence="3 17" id="KW-0808">Transferase</keyword>
<dbReference type="PROSITE" id="PS00108">
    <property type="entry name" value="PROTEIN_KINASE_ST"/>
    <property type="match status" value="1"/>
</dbReference>
<evidence type="ECO:0000259" key="16">
    <source>
        <dbReference type="PROSITE" id="PS50222"/>
    </source>
</evidence>
<organism evidence="17">
    <name type="scientific">Physcomitrium patens</name>
    <name type="common">Spreading-leaved earth moss</name>
    <name type="synonym">Physcomitrella patens</name>
    <dbReference type="NCBI Taxonomy" id="3218"/>
    <lineage>
        <taxon>Eukaryota</taxon>
        <taxon>Viridiplantae</taxon>
        <taxon>Streptophyta</taxon>
        <taxon>Embryophyta</taxon>
        <taxon>Bryophyta</taxon>
        <taxon>Bryophytina</taxon>
        <taxon>Bryopsida</taxon>
        <taxon>Funariidae</taxon>
        <taxon>Funariales</taxon>
        <taxon>Funariaceae</taxon>
        <taxon>Physcomitrium</taxon>
    </lineage>
</organism>
<accession>A7X9L7</accession>
<keyword evidence="5" id="KW-0677">Repeat</keyword>
<dbReference type="SMART" id="SM00220">
    <property type="entry name" value="S_TKc"/>
    <property type="match status" value="1"/>
</dbReference>
<keyword evidence="4" id="KW-0479">Metal-binding</keyword>
<evidence type="ECO:0000256" key="4">
    <source>
        <dbReference type="ARBA" id="ARBA00022723"/>
    </source>
</evidence>
<evidence type="ECO:0000256" key="9">
    <source>
        <dbReference type="ARBA" id="ARBA00022840"/>
    </source>
</evidence>
<feature type="domain" description="EF-hand" evidence="16">
    <location>
        <begin position="448"/>
        <end position="483"/>
    </location>
</feature>
<dbReference type="Gene3D" id="1.10.238.10">
    <property type="entry name" value="EF-hand"/>
    <property type="match status" value="1"/>
</dbReference>
<dbReference type="SMART" id="SM00054">
    <property type="entry name" value="EFh"/>
    <property type="match status" value="4"/>
</dbReference>
<keyword evidence="9 13" id="KW-0067">ATP-binding</keyword>
<gene>
    <name evidence="17" type="primary">CPK3</name>
</gene>
<evidence type="ECO:0000256" key="13">
    <source>
        <dbReference type="PROSITE-ProRule" id="PRU10141"/>
    </source>
</evidence>
<dbReference type="SUPFAM" id="SSF56112">
    <property type="entry name" value="Protein kinase-like (PK-like)"/>
    <property type="match status" value="1"/>
</dbReference>
<keyword evidence="2" id="KW-0723">Serine/threonine-protein kinase</keyword>
<dbReference type="InterPro" id="IPR000719">
    <property type="entry name" value="Prot_kinase_dom"/>
</dbReference>
<proteinExistence type="evidence at transcript level"/>
<dbReference type="PROSITE" id="PS50222">
    <property type="entry name" value="EF_HAND_2"/>
    <property type="match status" value="4"/>
</dbReference>
<dbReference type="InterPro" id="IPR018247">
    <property type="entry name" value="EF_Hand_1_Ca_BS"/>
</dbReference>
<dbReference type="FunFam" id="1.10.510.10:FF:000056">
    <property type="entry name" value="calcium-dependent protein kinase 1"/>
    <property type="match status" value="1"/>
</dbReference>
<feature type="compositionally biased region" description="Polar residues" evidence="14">
    <location>
        <begin position="44"/>
        <end position="70"/>
    </location>
</feature>
<dbReference type="CDD" id="cd05117">
    <property type="entry name" value="STKc_CAMK"/>
    <property type="match status" value="1"/>
</dbReference>
<dbReference type="GO" id="GO:0004674">
    <property type="term" value="F:protein serine/threonine kinase activity"/>
    <property type="evidence" value="ECO:0007669"/>
    <property type="project" value="UniProtKB-KW"/>
</dbReference>
<dbReference type="PROSITE" id="PS00018">
    <property type="entry name" value="EF_HAND_1"/>
    <property type="match status" value="3"/>
</dbReference>
<dbReference type="Pfam" id="PF13499">
    <property type="entry name" value="EF-hand_7"/>
    <property type="match status" value="2"/>
</dbReference>
<dbReference type="InterPro" id="IPR050205">
    <property type="entry name" value="CDPK_Ser/Thr_kinases"/>
</dbReference>
<dbReference type="SUPFAM" id="SSF47473">
    <property type="entry name" value="EF-hand"/>
    <property type="match status" value="1"/>
</dbReference>
<feature type="domain" description="Protein kinase" evidence="15">
    <location>
        <begin position="112"/>
        <end position="370"/>
    </location>
</feature>
<feature type="domain" description="EF-hand" evidence="16">
    <location>
        <begin position="484"/>
        <end position="518"/>
    </location>
</feature>
<evidence type="ECO:0000259" key="15">
    <source>
        <dbReference type="PROSITE" id="PS50011"/>
    </source>
</evidence>
<feature type="compositionally biased region" description="Gly residues" evidence="14">
    <location>
        <begin position="14"/>
        <end position="24"/>
    </location>
</feature>
<feature type="binding site" evidence="13">
    <location>
        <position position="145"/>
    </location>
    <ligand>
        <name>ATP</name>
        <dbReference type="ChEBI" id="CHEBI:30616"/>
    </ligand>
</feature>
<dbReference type="EC" id="2.7.11.1" evidence="1"/>
<evidence type="ECO:0000256" key="2">
    <source>
        <dbReference type="ARBA" id="ARBA00022527"/>
    </source>
</evidence>
<evidence type="ECO:0000256" key="8">
    <source>
        <dbReference type="ARBA" id="ARBA00022837"/>
    </source>
</evidence>
<dbReference type="InterPro" id="IPR008271">
    <property type="entry name" value="Ser/Thr_kinase_AS"/>
</dbReference>
<evidence type="ECO:0000256" key="12">
    <source>
        <dbReference type="ARBA" id="ARBA00048679"/>
    </source>
</evidence>
<comment type="catalytic activity">
    <reaction evidence="12">
        <text>L-seryl-[protein] + ATP = O-phospho-L-seryl-[protein] + ADP + H(+)</text>
        <dbReference type="Rhea" id="RHEA:17989"/>
        <dbReference type="Rhea" id="RHEA-COMP:9863"/>
        <dbReference type="Rhea" id="RHEA-COMP:11604"/>
        <dbReference type="ChEBI" id="CHEBI:15378"/>
        <dbReference type="ChEBI" id="CHEBI:29999"/>
        <dbReference type="ChEBI" id="CHEBI:30616"/>
        <dbReference type="ChEBI" id="CHEBI:83421"/>
        <dbReference type="ChEBI" id="CHEBI:456216"/>
        <dbReference type="EC" id="2.7.11.1"/>
    </reaction>
</comment>
<dbReference type="PROSITE" id="PS50011">
    <property type="entry name" value="PROTEIN_KINASE_DOM"/>
    <property type="match status" value="1"/>
</dbReference>
<dbReference type="FunFam" id="1.10.238.10:FF:000015">
    <property type="entry name" value="Calcium-dependent protein kinase 1"/>
    <property type="match status" value="1"/>
</dbReference>
<keyword evidence="8" id="KW-0106">Calcium</keyword>
<feature type="compositionally biased region" description="Pro residues" evidence="14">
    <location>
        <begin position="86"/>
        <end position="96"/>
    </location>
</feature>
<evidence type="ECO:0000256" key="5">
    <source>
        <dbReference type="ARBA" id="ARBA00022737"/>
    </source>
</evidence>
<comment type="catalytic activity">
    <reaction evidence="11">
        <text>L-threonyl-[protein] + ATP = O-phospho-L-threonyl-[protein] + ADP + H(+)</text>
        <dbReference type="Rhea" id="RHEA:46608"/>
        <dbReference type="Rhea" id="RHEA-COMP:11060"/>
        <dbReference type="Rhea" id="RHEA-COMP:11605"/>
        <dbReference type="ChEBI" id="CHEBI:15378"/>
        <dbReference type="ChEBI" id="CHEBI:30013"/>
        <dbReference type="ChEBI" id="CHEBI:30616"/>
        <dbReference type="ChEBI" id="CHEBI:61977"/>
        <dbReference type="ChEBI" id="CHEBI:456216"/>
        <dbReference type="EC" id="2.7.11.1"/>
    </reaction>
</comment>
<sequence>MGNSSGRPRDSRKGSGGGSQGGSSQGSYPRNEGSYPRGSGHGGSTQPRGCNQGGSTQPRGSNQGGSTQPRGGSHGNAGGYRQAPKYTPPVPKPKPVAPGFLGKPLSDILNSYTLGKELGRGEFGVTYTCTHKDTNEVYACKTIAKRKLTHKDDIEDVKREVQIMHHLSGTLNIVTLKAVFEDKHNIHLVMELCAGGELFDRIVAKKCYSERAASDLCRVIVNVVHRCHSLGVFHRDLKPENFLFTSMAEDAPLKATDFGLSTFFKPGERFQDLVGTAYYIAPEVLRKDYGPEADVWSAGVILYILLCGVPPFWAETEKGIFDAIMRGTLDFTSDPWPRISDDAKVLVKGMLNPDVNARLTAQQVLDHPWMKEDGASNAPLDNAVLTRLKNFSAANKMKKLALKVIAQNLSEEEIAGLRQLFKSIDVDNSGTVTLLELKEGLIKQGSKFSESDIAKLMESADLDGNGKIDFNEFISATMHMNKLEKEDHLFAAFHHFDRDNSGYITVFELQQALEEDGVGDYDTIQEIIDEVDTDNDGRIDYDEFVAMMRKGNPGAEEGEKHNHRHRY</sequence>
<evidence type="ECO:0000313" key="17">
    <source>
        <dbReference type="EMBL" id="ABV22560.1"/>
    </source>
</evidence>
<dbReference type="GO" id="GO:0005524">
    <property type="term" value="F:ATP binding"/>
    <property type="evidence" value="ECO:0007669"/>
    <property type="project" value="UniProtKB-UniRule"/>
</dbReference>
<protein>
    <recommendedName>
        <fullName evidence="1">non-specific serine/threonine protein kinase</fullName>
        <ecNumber evidence="1">2.7.11.1</ecNumber>
    </recommendedName>
</protein>
<dbReference type="InterPro" id="IPR011992">
    <property type="entry name" value="EF-hand-dom_pair"/>
</dbReference>
<evidence type="ECO:0000256" key="1">
    <source>
        <dbReference type="ARBA" id="ARBA00012513"/>
    </source>
</evidence>
<dbReference type="PANTHER" id="PTHR24349">
    <property type="entry name" value="SERINE/THREONINE-PROTEIN KINASE"/>
    <property type="match status" value="1"/>
</dbReference>
<dbReference type="FunFam" id="3.30.200.20:FF:000004">
    <property type="entry name" value="Calcium-dependent protein kinase 1"/>
    <property type="match status" value="1"/>
</dbReference>
<dbReference type="Gene3D" id="3.30.200.20">
    <property type="entry name" value="Phosphorylase Kinase, domain 1"/>
    <property type="match status" value="1"/>
</dbReference>
<evidence type="ECO:0000256" key="10">
    <source>
        <dbReference type="ARBA" id="ARBA00024334"/>
    </source>
</evidence>
<dbReference type="EMBL" id="EU050670">
    <property type="protein sequence ID" value="ABV22561.1"/>
    <property type="molecule type" value="Genomic_DNA"/>
</dbReference>
<dbReference type="GO" id="GO:0005509">
    <property type="term" value="F:calcium ion binding"/>
    <property type="evidence" value="ECO:0007669"/>
    <property type="project" value="InterPro"/>
</dbReference>
<evidence type="ECO:0000256" key="7">
    <source>
        <dbReference type="ARBA" id="ARBA00022777"/>
    </source>
</evidence>
<evidence type="ECO:0000256" key="3">
    <source>
        <dbReference type="ARBA" id="ARBA00022679"/>
    </source>
</evidence>
<evidence type="ECO:0000256" key="14">
    <source>
        <dbReference type="SAM" id="MobiDB-lite"/>
    </source>
</evidence>
<feature type="domain" description="EF-hand" evidence="16">
    <location>
        <begin position="519"/>
        <end position="554"/>
    </location>
</feature>
<feature type="domain" description="EF-hand" evidence="16">
    <location>
        <begin position="412"/>
        <end position="447"/>
    </location>
</feature>
<dbReference type="EMBL" id="EU050669">
    <property type="protein sequence ID" value="ABV22560.1"/>
    <property type="molecule type" value="mRNA"/>
</dbReference>
<dbReference type="Pfam" id="PF00069">
    <property type="entry name" value="Pkinase"/>
    <property type="match status" value="1"/>
</dbReference>
<dbReference type="AlphaFoldDB" id="A7X9L7"/>